<protein>
    <submittedName>
        <fullName evidence="1">Uncharacterized protein</fullName>
    </submittedName>
</protein>
<dbReference type="RefSeq" id="WP_155036256.1">
    <property type="nucleotide sequence ID" value="NZ_JBHTIG010000019.1"/>
</dbReference>
<keyword evidence="2" id="KW-1185">Reference proteome</keyword>
<name>A0A7K1GNG1_9FLAO</name>
<dbReference type="EMBL" id="WMJY01000022">
    <property type="protein sequence ID" value="MTH30270.1"/>
    <property type="molecule type" value="Genomic_DNA"/>
</dbReference>
<dbReference type="AlphaFoldDB" id="A0A7K1GNG1"/>
<organism evidence="1 2">
    <name type="scientific">Myroides pelagicus</name>
    <dbReference type="NCBI Taxonomy" id="270914"/>
    <lineage>
        <taxon>Bacteria</taxon>
        <taxon>Pseudomonadati</taxon>
        <taxon>Bacteroidota</taxon>
        <taxon>Flavobacteriia</taxon>
        <taxon>Flavobacteriales</taxon>
        <taxon>Flavobacteriaceae</taxon>
        <taxon>Myroides</taxon>
    </lineage>
</organism>
<reference evidence="1 2" key="1">
    <citation type="journal article" date="2006" name="Int. J. Syst. Evol. Microbiol.">
        <title>Myroides pelagicus sp. nov., isolated from seawater in Thailand.</title>
        <authorList>
            <person name="Yoon J."/>
            <person name="Maneerat S."/>
            <person name="Kawai F."/>
            <person name="Yokota A."/>
        </authorList>
    </citation>
    <scope>NUCLEOTIDE SEQUENCE [LARGE SCALE GENOMIC DNA]</scope>
    <source>
        <strain evidence="1 2">SM1T</strain>
    </source>
</reference>
<proteinExistence type="predicted"/>
<accession>A0A7K1GNG1</accession>
<evidence type="ECO:0000313" key="1">
    <source>
        <dbReference type="EMBL" id="MTH30270.1"/>
    </source>
</evidence>
<dbReference type="Proteomes" id="UP000488936">
    <property type="component" value="Unassembled WGS sequence"/>
</dbReference>
<evidence type="ECO:0000313" key="2">
    <source>
        <dbReference type="Proteomes" id="UP000488936"/>
    </source>
</evidence>
<sequence>MSICGTPPSAVFDISDKHCGEIVVNGEYKQGKYLDASNFITLTVTVTEPGTYELLAISKNGYYFSDNGTFPAAGSYTLMLSGTGTPSKGYTTGEAGDKLTIYLDKRRESDCHPNVFVSRAAVSYMVECATIRVPDACFIGLKLTEADKLAFTVNVTSPEYWNINTDKVNGYSFAGSGIFETTGKVEIELQAMGTPIASGKNAFTLVTNSDMANTCPAIDVEVKDISFSVDCTNAVVKGDYLQDEAATANHTVILPITVYATGVTTLKTNEVGGVYFSSGPLTLDSMGEHEIVLTANGIPTTPGVNTYILMSADGLTQSCSFDVSVAAQPVNYLLDCSKTVRHGVYSPGIAMTQENTLEVMVDVKYPGEYLIKTNEVNGVSFSATGLFESIGKQSVLLRAKGIPVDGGTYNYAISGNSSVGVNVCSQSIDFRYRTINVLGLGAGVYQPASSDQIHSSKAIVKTAANLGPKGILKVESIELVDGEGSKGVYLKNFINNNKIDVIVIGFAYGADNEVIKILADFVKNKKGVVIHAQENNPEKYKEYA</sequence>
<gene>
    <name evidence="1" type="ORF">GJV77_10215</name>
</gene>
<dbReference type="OrthoDB" id="1377352at2"/>
<comment type="caution">
    <text evidence="1">The sequence shown here is derived from an EMBL/GenBank/DDBJ whole genome shotgun (WGS) entry which is preliminary data.</text>
</comment>